<dbReference type="GO" id="GO:0005789">
    <property type="term" value="C:endoplasmic reticulum membrane"/>
    <property type="evidence" value="ECO:0007669"/>
    <property type="project" value="UniProtKB-SubCell"/>
</dbReference>
<keyword evidence="2 6" id="KW-0812">Transmembrane</keyword>
<dbReference type="EMBL" id="WOCE01000015">
    <property type="protein sequence ID" value="KAE9598869.1"/>
    <property type="molecule type" value="Genomic_DNA"/>
</dbReference>
<feature type="region of interest" description="Disordered" evidence="7">
    <location>
        <begin position="1"/>
        <end position="28"/>
    </location>
</feature>
<comment type="subcellular location">
    <subcellularLocation>
        <location evidence="1 6">Endoplasmic reticulum membrane</location>
        <topology evidence="1 6">Multi-pass membrane protein</topology>
    </subcellularLocation>
</comment>
<feature type="transmembrane region" description="Helical" evidence="6">
    <location>
        <begin position="167"/>
        <end position="191"/>
    </location>
</feature>
<evidence type="ECO:0000256" key="3">
    <source>
        <dbReference type="ARBA" id="ARBA00022824"/>
    </source>
</evidence>
<feature type="transmembrane region" description="Helical" evidence="6">
    <location>
        <begin position="72"/>
        <end position="88"/>
    </location>
</feature>
<evidence type="ECO:0000256" key="7">
    <source>
        <dbReference type="SAM" id="MobiDB-lite"/>
    </source>
</evidence>
<dbReference type="Proteomes" id="UP000447434">
    <property type="component" value="Chromosome 15"/>
</dbReference>
<evidence type="ECO:0000313" key="9">
    <source>
        <dbReference type="EMBL" id="KAE9598869.1"/>
    </source>
</evidence>
<organism evidence="9 10">
    <name type="scientific">Lupinus albus</name>
    <name type="common">White lupine</name>
    <name type="synonym">Lupinus termis</name>
    <dbReference type="NCBI Taxonomy" id="3870"/>
    <lineage>
        <taxon>Eukaryota</taxon>
        <taxon>Viridiplantae</taxon>
        <taxon>Streptophyta</taxon>
        <taxon>Embryophyta</taxon>
        <taxon>Tracheophyta</taxon>
        <taxon>Spermatophyta</taxon>
        <taxon>Magnoliopsida</taxon>
        <taxon>eudicotyledons</taxon>
        <taxon>Gunneridae</taxon>
        <taxon>Pentapetalae</taxon>
        <taxon>rosids</taxon>
        <taxon>fabids</taxon>
        <taxon>Fabales</taxon>
        <taxon>Fabaceae</taxon>
        <taxon>Papilionoideae</taxon>
        <taxon>50 kb inversion clade</taxon>
        <taxon>genistoids sensu lato</taxon>
        <taxon>core genistoids</taxon>
        <taxon>Genisteae</taxon>
        <taxon>Lupinus</taxon>
    </lineage>
</organism>
<dbReference type="GO" id="GO:0009617">
    <property type="term" value="P:response to bacterium"/>
    <property type="evidence" value="ECO:0007669"/>
    <property type="project" value="InterPro"/>
</dbReference>
<evidence type="ECO:0000259" key="8">
    <source>
        <dbReference type="PROSITE" id="PS50845"/>
    </source>
</evidence>
<evidence type="ECO:0000256" key="4">
    <source>
        <dbReference type="ARBA" id="ARBA00022989"/>
    </source>
</evidence>
<dbReference type="Pfam" id="PF02453">
    <property type="entry name" value="Reticulon"/>
    <property type="match status" value="2"/>
</dbReference>
<evidence type="ECO:0000256" key="6">
    <source>
        <dbReference type="RuleBase" id="RU363132"/>
    </source>
</evidence>
<dbReference type="AlphaFoldDB" id="A0A6A4PDN5"/>
<comment type="caution">
    <text evidence="9">The sequence shown here is derived from an EMBL/GenBank/DDBJ whole genome shotgun (WGS) entry which is preliminary data.</text>
</comment>
<accession>A0A6A4PDN5</accession>
<feature type="compositionally biased region" description="Acidic residues" evidence="7">
    <location>
        <begin position="9"/>
        <end position="28"/>
    </location>
</feature>
<evidence type="ECO:0000256" key="2">
    <source>
        <dbReference type="ARBA" id="ARBA00022692"/>
    </source>
</evidence>
<feature type="domain" description="Reticulon" evidence="8">
    <location>
        <begin position="61"/>
        <end position="260"/>
    </location>
</feature>
<dbReference type="InterPro" id="IPR003388">
    <property type="entry name" value="Reticulon"/>
</dbReference>
<dbReference type="OrthoDB" id="567788at2759"/>
<reference evidence="10" key="1">
    <citation type="journal article" date="2020" name="Nat. Commun.">
        <title>Genome sequence of the cluster root forming white lupin.</title>
        <authorList>
            <person name="Hufnagel B."/>
            <person name="Marques A."/>
            <person name="Soriano A."/>
            <person name="Marques L."/>
            <person name="Divol F."/>
            <person name="Doumas P."/>
            <person name="Sallet E."/>
            <person name="Mancinotti D."/>
            <person name="Carrere S."/>
            <person name="Marande W."/>
            <person name="Arribat S."/>
            <person name="Keller J."/>
            <person name="Huneau C."/>
            <person name="Blein T."/>
            <person name="Aime D."/>
            <person name="Laguerre M."/>
            <person name="Taylor J."/>
            <person name="Schubert V."/>
            <person name="Nelson M."/>
            <person name="Geu-Flores F."/>
            <person name="Crespi M."/>
            <person name="Gallardo-Guerrero K."/>
            <person name="Delaux P.-M."/>
            <person name="Salse J."/>
            <person name="Berges H."/>
            <person name="Guyot R."/>
            <person name="Gouzy J."/>
            <person name="Peret B."/>
        </authorList>
    </citation>
    <scope>NUCLEOTIDE SEQUENCE [LARGE SCALE GENOMIC DNA]</scope>
    <source>
        <strain evidence="10">cv. Amiga</strain>
    </source>
</reference>
<feature type="transmembrane region" description="Helical" evidence="6">
    <location>
        <begin position="94"/>
        <end position="115"/>
    </location>
</feature>
<evidence type="ECO:0000256" key="1">
    <source>
        <dbReference type="ARBA" id="ARBA00004477"/>
    </source>
</evidence>
<name>A0A6A4PDN5_LUPAL</name>
<sequence length="260" mass="29597">MDQSSEFMDVADSDFLDGKELDDEDSGSDSEFEKYIAFSTAQNRLFGRKRPLHVVLGSGKFADIILWRDKQISASIMAGFTIIWLLFYKMDYTILSFICDSIILLLSMLFFWTHLSSFIDISPPKVSYFILPERLLANTALSMTHELNQILTTFGVLASGQDMKTFLLVEFSILLSLLTYLKTVTIILGSASALGNWFTAATLFYIVTMILMIVPAVYERHEDIIDILAEKALVELHYLYAELMKKFFGKSLHLEDNTLE</sequence>
<keyword evidence="10" id="KW-1185">Reference proteome</keyword>
<keyword evidence="3 6" id="KW-0256">Endoplasmic reticulum</keyword>
<dbReference type="InterPro" id="IPR045064">
    <property type="entry name" value="Reticulon-like"/>
</dbReference>
<dbReference type="PANTHER" id="PTHR10994:SF177">
    <property type="entry name" value="RETICULON-LIKE PROTEIN B15"/>
    <property type="match status" value="1"/>
</dbReference>
<dbReference type="PANTHER" id="PTHR10994">
    <property type="entry name" value="RETICULON"/>
    <property type="match status" value="1"/>
</dbReference>
<evidence type="ECO:0000313" key="10">
    <source>
        <dbReference type="Proteomes" id="UP000447434"/>
    </source>
</evidence>
<dbReference type="PROSITE" id="PS50845">
    <property type="entry name" value="RETICULON"/>
    <property type="match status" value="1"/>
</dbReference>
<keyword evidence="5 6" id="KW-0472">Membrane</keyword>
<protein>
    <recommendedName>
        <fullName evidence="6">Reticulon-like protein</fullName>
    </recommendedName>
</protein>
<feature type="transmembrane region" description="Helical" evidence="6">
    <location>
        <begin position="197"/>
        <end position="218"/>
    </location>
</feature>
<gene>
    <name evidence="9" type="ORF">Lalb_Chr15g0085581</name>
</gene>
<keyword evidence="4 6" id="KW-1133">Transmembrane helix</keyword>
<evidence type="ECO:0000256" key="5">
    <source>
        <dbReference type="ARBA" id="ARBA00023136"/>
    </source>
</evidence>
<proteinExistence type="predicted"/>